<proteinExistence type="predicted"/>
<evidence type="ECO:0000313" key="9">
    <source>
        <dbReference type="Proteomes" id="UP000242317"/>
    </source>
</evidence>
<dbReference type="SUPFAM" id="SSF103088">
    <property type="entry name" value="OmpA-like"/>
    <property type="match status" value="1"/>
</dbReference>
<dbReference type="CDD" id="cd07185">
    <property type="entry name" value="OmpA_C-like"/>
    <property type="match status" value="1"/>
</dbReference>
<name>A0A1G6PFP6_9GAMM</name>
<dbReference type="GO" id="GO:0009279">
    <property type="term" value="C:cell outer membrane"/>
    <property type="evidence" value="ECO:0007669"/>
    <property type="project" value="UniProtKB-SubCell"/>
</dbReference>
<reference evidence="9" key="1">
    <citation type="submission" date="2016-09" db="EMBL/GenBank/DDBJ databases">
        <authorList>
            <person name="Varghese N."/>
            <person name="Submissions S."/>
        </authorList>
    </citation>
    <scope>NUCLEOTIDE SEQUENCE [LARGE SCALE GENOMIC DNA]</scope>
    <source>
        <strain evidence="9">ANC 3699</strain>
    </source>
</reference>
<organism evidence="8 9">
    <name type="scientific">Acinetobacter marinus</name>
    <dbReference type="NCBI Taxonomy" id="281375"/>
    <lineage>
        <taxon>Bacteria</taxon>
        <taxon>Pseudomonadati</taxon>
        <taxon>Pseudomonadota</taxon>
        <taxon>Gammaproteobacteria</taxon>
        <taxon>Moraxellales</taxon>
        <taxon>Moraxellaceae</taxon>
        <taxon>Acinetobacter</taxon>
    </lineage>
</organism>
<feature type="signal peptide" evidence="6">
    <location>
        <begin position="1"/>
        <end position="23"/>
    </location>
</feature>
<accession>A0A1G6PFP6</accession>
<dbReference type="AlphaFoldDB" id="A0A1G6PFP6"/>
<dbReference type="Pfam" id="PF00691">
    <property type="entry name" value="OmpA"/>
    <property type="match status" value="1"/>
</dbReference>
<comment type="subcellular location">
    <subcellularLocation>
        <location evidence="1">Cell outer membrane</location>
    </subcellularLocation>
</comment>
<evidence type="ECO:0000259" key="7">
    <source>
        <dbReference type="PROSITE" id="PS51123"/>
    </source>
</evidence>
<evidence type="ECO:0000256" key="1">
    <source>
        <dbReference type="ARBA" id="ARBA00004442"/>
    </source>
</evidence>
<dbReference type="RefSeq" id="WP_092621769.1">
    <property type="nucleotide sequence ID" value="NZ_FMYK01000015.1"/>
</dbReference>
<dbReference type="PRINTS" id="PR01021">
    <property type="entry name" value="OMPADOMAIN"/>
</dbReference>
<dbReference type="NCBIfam" id="NF047726">
    <property type="entry name" value="AutTranAdhPGAsTpgA"/>
    <property type="match status" value="1"/>
</dbReference>
<evidence type="ECO:0000256" key="6">
    <source>
        <dbReference type="SAM" id="SignalP"/>
    </source>
</evidence>
<sequence length="280" mass="31183">MKDFNKFMMFGLLSGLAYTTTYAADDLSAVEDADAEQVAYAADSTEAVAPTEVDFPDVKDSYLKQVKRYEYNDVARLDVGLNKDQFRAILGNPQFSEGVFAVRKWNYVLDIRVPNTQQYQRCQLRIDFDKKYLAEAMYWKGEACQGLMAYGEANQVPAVIPAQQGQNARVFFAFDRYDPSGIEQGMDNLHAIVDAIKASGSNRVTVSGYADRLGKYAYNQQLSANRVNTVASLLVQNGVNPELIDLDANGATSIYQECSGTRSAETIHCLAPNRRVNIAW</sequence>
<evidence type="ECO:0000256" key="4">
    <source>
        <dbReference type="ARBA" id="ARBA00023237"/>
    </source>
</evidence>
<feature type="domain" description="OmpA-like" evidence="7">
    <location>
        <begin position="159"/>
        <end position="280"/>
    </location>
</feature>
<evidence type="ECO:0000256" key="5">
    <source>
        <dbReference type="PROSITE-ProRule" id="PRU00473"/>
    </source>
</evidence>
<dbReference type="OrthoDB" id="1149075at2"/>
<dbReference type="PANTHER" id="PTHR30329">
    <property type="entry name" value="STATOR ELEMENT OF FLAGELLAR MOTOR COMPLEX"/>
    <property type="match status" value="1"/>
</dbReference>
<keyword evidence="4" id="KW-0998">Cell outer membrane</keyword>
<keyword evidence="2 6" id="KW-0732">Signal</keyword>
<dbReference type="PANTHER" id="PTHR30329:SF21">
    <property type="entry name" value="LIPOPROTEIN YIAD-RELATED"/>
    <property type="match status" value="1"/>
</dbReference>
<dbReference type="InterPro" id="IPR050330">
    <property type="entry name" value="Bact_OuterMem_StrucFunc"/>
</dbReference>
<dbReference type="PROSITE" id="PS51123">
    <property type="entry name" value="OMPA_2"/>
    <property type="match status" value="1"/>
</dbReference>
<evidence type="ECO:0000256" key="2">
    <source>
        <dbReference type="ARBA" id="ARBA00022729"/>
    </source>
</evidence>
<dbReference type="InterPro" id="IPR007450">
    <property type="entry name" value="BamE_dom"/>
</dbReference>
<keyword evidence="3 5" id="KW-0472">Membrane</keyword>
<feature type="chain" id="PRO_5017255281" evidence="6">
    <location>
        <begin position="24"/>
        <end position="280"/>
    </location>
</feature>
<dbReference type="Gene3D" id="3.30.1450.10">
    <property type="match status" value="1"/>
</dbReference>
<protein>
    <submittedName>
        <fullName evidence="8">Beta-barrel assembly machine subunit BamE</fullName>
    </submittedName>
</protein>
<dbReference type="InterPro" id="IPR036737">
    <property type="entry name" value="OmpA-like_sf"/>
</dbReference>
<evidence type="ECO:0000256" key="3">
    <source>
        <dbReference type="ARBA" id="ARBA00023136"/>
    </source>
</evidence>
<evidence type="ECO:0000313" key="8">
    <source>
        <dbReference type="EMBL" id="SDC78175.1"/>
    </source>
</evidence>
<dbReference type="InterPro" id="IPR037873">
    <property type="entry name" value="BamE-like"/>
</dbReference>
<dbReference type="InterPro" id="IPR006665">
    <property type="entry name" value="OmpA-like"/>
</dbReference>
<keyword evidence="9" id="KW-1185">Reference proteome</keyword>
<dbReference type="InterPro" id="IPR006664">
    <property type="entry name" value="OMP_bac"/>
</dbReference>
<gene>
    <name evidence="8" type="ORF">SAMN05421749_1152</name>
</gene>
<dbReference type="Gene3D" id="3.30.1330.60">
    <property type="entry name" value="OmpA-like domain"/>
    <property type="match status" value="1"/>
</dbReference>
<dbReference type="Proteomes" id="UP000242317">
    <property type="component" value="Unassembled WGS sequence"/>
</dbReference>
<dbReference type="Pfam" id="PF04355">
    <property type="entry name" value="BamE"/>
    <property type="match status" value="1"/>
</dbReference>
<dbReference type="EMBL" id="FMYK01000015">
    <property type="protein sequence ID" value="SDC78175.1"/>
    <property type="molecule type" value="Genomic_DNA"/>
</dbReference>